<feature type="chain" id="PRO_5022852324" evidence="6">
    <location>
        <begin position="26"/>
        <end position="510"/>
    </location>
</feature>
<dbReference type="AlphaFoldDB" id="A0A5B9MAC7"/>
<dbReference type="PANTHER" id="PTHR42693:SF53">
    <property type="entry name" value="ENDO-4-O-SULFATASE"/>
    <property type="match status" value="1"/>
</dbReference>
<evidence type="ECO:0000256" key="1">
    <source>
        <dbReference type="ARBA" id="ARBA00008779"/>
    </source>
</evidence>
<dbReference type="SUPFAM" id="SSF53649">
    <property type="entry name" value="Alkaline phosphatase-like"/>
    <property type="match status" value="1"/>
</dbReference>
<evidence type="ECO:0000256" key="3">
    <source>
        <dbReference type="ARBA" id="ARBA00022801"/>
    </source>
</evidence>
<dbReference type="Proteomes" id="UP000321353">
    <property type="component" value="Chromosome"/>
</dbReference>
<evidence type="ECO:0000313" key="8">
    <source>
        <dbReference type="EMBL" id="QEF97020.1"/>
    </source>
</evidence>
<proteinExistence type="inferred from homology"/>
<feature type="domain" description="Sulfatase N-terminal" evidence="7">
    <location>
        <begin position="28"/>
        <end position="328"/>
    </location>
</feature>
<dbReference type="EC" id="3.1.6.1" evidence="8"/>
<keyword evidence="3 8" id="KW-0378">Hydrolase</keyword>
<protein>
    <submittedName>
        <fullName evidence="8">Arylsulfatase</fullName>
        <ecNumber evidence="8">3.1.6.1</ecNumber>
    </submittedName>
</protein>
<gene>
    <name evidence="8" type="primary">atsA_16</name>
    <name evidence="8" type="ORF">Mal15_10500</name>
</gene>
<sequence length="510" mass="57154" precursor="true">MLARISLCLLTVFTSSLLLTTASLAAERNVIFIITDDESPTLGCYGDTAAKTPAIDALAADGMVFRNAFATTASCSASRSVVMSGLHNHRNGQFGHQHHYHKFASFHDVVSLALPRVMQRAGYRTAQIGKYHVAPETVYQFETYLNANSRNAVEMAETSKAFLTDNEDDRPFLLYFGTSDPHRGGGVDRTSESELKPNLFGNKPNRGSFPGVEEVFFDPADVTVPPFLPDTPETREELAQYYQSCSRIDAGVARLVQILKEADLYDKTMIVFTSDHGMAFAGGKTTVYEGGLRVPFVVRDPYQPERGVESESLVSHIDITPSLLDFAGGLDPETNGPKNPLNANKFWKQRGEALKENRNGNKPFVSYHGKSWMPVLANPDQPHHETIMASHTFHEIQMYYPMRVVRDQDFKLIWNIAHPLPYPFASDLWAASSWQAQLAKGEDAPYGQMTVGRYVQRPEFELYDMRTDPNESTNLATSAGHADVLEKYKAKLKAMQKEFDDPWILKWTYE</sequence>
<dbReference type="GO" id="GO:0046872">
    <property type="term" value="F:metal ion binding"/>
    <property type="evidence" value="ECO:0007669"/>
    <property type="project" value="UniProtKB-KW"/>
</dbReference>
<dbReference type="CDD" id="cd16027">
    <property type="entry name" value="SGSH"/>
    <property type="match status" value="1"/>
</dbReference>
<dbReference type="InterPro" id="IPR024607">
    <property type="entry name" value="Sulfatase_CS"/>
</dbReference>
<organism evidence="8 9">
    <name type="scientific">Stieleria maiorica</name>
    <dbReference type="NCBI Taxonomy" id="2795974"/>
    <lineage>
        <taxon>Bacteria</taxon>
        <taxon>Pseudomonadati</taxon>
        <taxon>Planctomycetota</taxon>
        <taxon>Planctomycetia</taxon>
        <taxon>Pirellulales</taxon>
        <taxon>Pirellulaceae</taxon>
        <taxon>Stieleria</taxon>
    </lineage>
</organism>
<evidence type="ECO:0000256" key="6">
    <source>
        <dbReference type="SAM" id="SignalP"/>
    </source>
</evidence>
<feature type="region of interest" description="Disordered" evidence="5">
    <location>
        <begin position="183"/>
        <end position="203"/>
    </location>
</feature>
<dbReference type="EMBL" id="CP036264">
    <property type="protein sequence ID" value="QEF97020.1"/>
    <property type="molecule type" value="Genomic_DNA"/>
</dbReference>
<dbReference type="Pfam" id="PF00884">
    <property type="entry name" value="Sulfatase"/>
    <property type="match status" value="1"/>
</dbReference>
<dbReference type="Gene3D" id="3.40.720.10">
    <property type="entry name" value="Alkaline Phosphatase, subunit A"/>
    <property type="match status" value="1"/>
</dbReference>
<dbReference type="KEGG" id="smam:Mal15_10500"/>
<keyword evidence="2" id="KW-0479">Metal-binding</keyword>
<name>A0A5B9MAC7_9BACT</name>
<keyword evidence="6" id="KW-0732">Signal</keyword>
<dbReference type="PROSITE" id="PS00149">
    <property type="entry name" value="SULFATASE_2"/>
    <property type="match status" value="1"/>
</dbReference>
<dbReference type="InterPro" id="IPR050738">
    <property type="entry name" value="Sulfatase"/>
</dbReference>
<keyword evidence="4" id="KW-0106">Calcium</keyword>
<dbReference type="GO" id="GO:0004065">
    <property type="term" value="F:arylsulfatase activity"/>
    <property type="evidence" value="ECO:0007669"/>
    <property type="project" value="UniProtKB-EC"/>
</dbReference>
<evidence type="ECO:0000256" key="4">
    <source>
        <dbReference type="ARBA" id="ARBA00022837"/>
    </source>
</evidence>
<evidence type="ECO:0000256" key="5">
    <source>
        <dbReference type="SAM" id="MobiDB-lite"/>
    </source>
</evidence>
<evidence type="ECO:0000313" key="9">
    <source>
        <dbReference type="Proteomes" id="UP000321353"/>
    </source>
</evidence>
<dbReference type="PANTHER" id="PTHR42693">
    <property type="entry name" value="ARYLSULFATASE FAMILY MEMBER"/>
    <property type="match status" value="1"/>
</dbReference>
<comment type="similarity">
    <text evidence="1">Belongs to the sulfatase family.</text>
</comment>
<evidence type="ECO:0000259" key="7">
    <source>
        <dbReference type="Pfam" id="PF00884"/>
    </source>
</evidence>
<evidence type="ECO:0000256" key="2">
    <source>
        <dbReference type="ARBA" id="ARBA00022723"/>
    </source>
</evidence>
<feature type="compositionally biased region" description="Basic and acidic residues" evidence="5">
    <location>
        <begin position="183"/>
        <end position="195"/>
    </location>
</feature>
<dbReference type="InterPro" id="IPR017850">
    <property type="entry name" value="Alkaline_phosphatase_core_sf"/>
</dbReference>
<accession>A0A5B9MAC7</accession>
<keyword evidence="9" id="KW-1185">Reference proteome</keyword>
<dbReference type="RefSeq" id="WP_147866752.1">
    <property type="nucleotide sequence ID" value="NZ_CP036264.1"/>
</dbReference>
<reference evidence="8 9" key="1">
    <citation type="submission" date="2019-02" db="EMBL/GenBank/DDBJ databases">
        <title>Planctomycetal bacteria perform biofilm scaping via a novel small molecule.</title>
        <authorList>
            <person name="Jeske O."/>
            <person name="Boedeker C."/>
            <person name="Wiegand S."/>
            <person name="Breitling P."/>
            <person name="Kallscheuer N."/>
            <person name="Jogler M."/>
            <person name="Rohde M."/>
            <person name="Petersen J."/>
            <person name="Medema M.H."/>
            <person name="Surup F."/>
            <person name="Jogler C."/>
        </authorList>
    </citation>
    <scope>NUCLEOTIDE SEQUENCE [LARGE SCALE GENOMIC DNA]</scope>
    <source>
        <strain evidence="8 9">Mal15</strain>
    </source>
</reference>
<feature type="signal peptide" evidence="6">
    <location>
        <begin position="1"/>
        <end position="25"/>
    </location>
</feature>
<dbReference type="InterPro" id="IPR000917">
    <property type="entry name" value="Sulfatase_N"/>
</dbReference>